<dbReference type="Pfam" id="PF11993">
    <property type="entry name" value="VC2046"/>
    <property type="match status" value="1"/>
</dbReference>
<accession>A0A2S7UYD3</accession>
<comment type="caution">
    <text evidence="1">The sequence shown here is derived from an EMBL/GenBank/DDBJ whole genome shotgun (WGS) entry which is preliminary data.</text>
</comment>
<evidence type="ECO:0000313" key="2">
    <source>
        <dbReference type="Proteomes" id="UP000239007"/>
    </source>
</evidence>
<dbReference type="InterPro" id="IPR021879">
    <property type="entry name" value="VC2046_fam"/>
</dbReference>
<evidence type="ECO:0000313" key="1">
    <source>
        <dbReference type="EMBL" id="PQJ54271.1"/>
    </source>
</evidence>
<keyword evidence="2" id="KW-1185">Reference proteome</keyword>
<dbReference type="RefSeq" id="WP_105052785.1">
    <property type="nucleotide sequence ID" value="NZ_BMYG01000006.1"/>
</dbReference>
<dbReference type="Proteomes" id="UP000239007">
    <property type="component" value="Unassembled WGS sequence"/>
</dbReference>
<proteinExistence type="predicted"/>
<reference evidence="1 2" key="1">
    <citation type="submission" date="2016-12" db="EMBL/GenBank/DDBJ databases">
        <title>Diversity of luminous bacteria.</title>
        <authorList>
            <person name="Yoshizawa S."/>
            <person name="Kogure K."/>
        </authorList>
    </citation>
    <scope>NUCLEOTIDE SEQUENCE [LARGE SCALE GENOMIC DNA]</scope>
    <source>
        <strain evidence="1 2">SA4-48</strain>
    </source>
</reference>
<protein>
    <submittedName>
        <fullName evidence="1">Uncharacterized protein</fullName>
    </submittedName>
</protein>
<dbReference type="AlphaFoldDB" id="A0A2S7UYD3"/>
<name>A0A2S7UYD3_9GAMM</name>
<dbReference type="OrthoDB" id="7061360at2"/>
<sequence>MQTEFNETVIKPINAIRESSVYSGIQNSVQTKDASTFSLLLAMVTKDALELDEFHLPRNKPLKTVSDLEKTFHVVPQKLIEKPNNEQDLLLNELVKTGNRESLTLFLNLHPQAFITTNDDIKTTGNLPQQVYNNLDINQQAKLYQDIQRQTHINEEPIKDNAKNITTAKPTEIEKGYVEMDIDSWFSALEQSRTFNKVA</sequence>
<organism evidence="1 2">
    <name type="scientific">Psychrosphaera saromensis</name>
    <dbReference type="NCBI Taxonomy" id="716813"/>
    <lineage>
        <taxon>Bacteria</taxon>
        <taxon>Pseudomonadati</taxon>
        <taxon>Pseudomonadota</taxon>
        <taxon>Gammaproteobacteria</taxon>
        <taxon>Alteromonadales</taxon>
        <taxon>Pseudoalteromonadaceae</taxon>
        <taxon>Psychrosphaera</taxon>
    </lineage>
</organism>
<dbReference type="EMBL" id="MSCH01000003">
    <property type="protein sequence ID" value="PQJ54271.1"/>
    <property type="molecule type" value="Genomic_DNA"/>
</dbReference>
<gene>
    <name evidence="1" type="ORF">BTO11_11800</name>
</gene>